<dbReference type="EMBL" id="JACHIB010000004">
    <property type="protein sequence ID" value="MBB6082955.1"/>
    <property type="molecule type" value="Genomic_DNA"/>
</dbReference>
<organism evidence="2 3">
    <name type="scientific">Castellaniella defragrans</name>
    <name type="common">Alcaligenes defragrans</name>
    <dbReference type="NCBI Taxonomy" id="75697"/>
    <lineage>
        <taxon>Bacteria</taxon>
        <taxon>Pseudomonadati</taxon>
        <taxon>Pseudomonadota</taxon>
        <taxon>Betaproteobacteria</taxon>
        <taxon>Burkholderiales</taxon>
        <taxon>Alcaligenaceae</taxon>
        <taxon>Castellaniella</taxon>
    </lineage>
</organism>
<sequence length="246" mass="26984">MQLIGQGDIVVRMLFVFLVMMLFAASYLFLVKAAGLTCRILDARKFLSGLALAGSLRQMRELVDRQTTIRSFSRLAHRIMAEKRMLDAQAAECGEAGGTHGAMVQGLIAQEAAEQAADLRRGLNVLAAMVWVAPLMGLAAAVWRAGGIWLESSRVSWTSAGLWADGLAMMQLGLAVAVVCLMAYLCLLVANRMYLSQFALFREMVVRILAQEGDGRAQKVGFRSGGSRRPHRARSAVFWPARRRIP</sequence>
<reference evidence="2 3" key="1">
    <citation type="submission" date="2020-08" db="EMBL/GenBank/DDBJ databases">
        <title>Genomic Encyclopedia of Type Strains, Phase IV (KMG-IV): sequencing the most valuable type-strain genomes for metagenomic binning, comparative biology and taxonomic classification.</title>
        <authorList>
            <person name="Goeker M."/>
        </authorList>
    </citation>
    <scope>NUCLEOTIDE SEQUENCE [LARGE SCALE GENOMIC DNA]</scope>
    <source>
        <strain evidence="2 3">DSM 12141</strain>
    </source>
</reference>
<keyword evidence="1" id="KW-1133">Transmembrane helix</keyword>
<dbReference type="Proteomes" id="UP000541136">
    <property type="component" value="Unassembled WGS sequence"/>
</dbReference>
<dbReference type="RefSeq" id="WP_170288461.1">
    <property type="nucleotide sequence ID" value="NZ_JACHIB010000004.1"/>
</dbReference>
<keyword evidence="1" id="KW-0472">Membrane</keyword>
<evidence type="ECO:0000256" key="1">
    <source>
        <dbReference type="SAM" id="Phobius"/>
    </source>
</evidence>
<feature type="transmembrane region" description="Helical" evidence="1">
    <location>
        <begin position="125"/>
        <end position="146"/>
    </location>
</feature>
<comment type="caution">
    <text evidence="2">The sequence shown here is derived from an EMBL/GenBank/DDBJ whole genome shotgun (WGS) entry which is preliminary data.</text>
</comment>
<feature type="transmembrane region" description="Helical" evidence="1">
    <location>
        <begin position="166"/>
        <end position="190"/>
    </location>
</feature>
<feature type="transmembrane region" description="Helical" evidence="1">
    <location>
        <begin position="12"/>
        <end position="31"/>
    </location>
</feature>
<keyword evidence="1" id="KW-0812">Transmembrane</keyword>
<protein>
    <submittedName>
        <fullName evidence="2">Biopolymer transport protein ExbB/TolQ</fullName>
    </submittedName>
</protein>
<dbReference type="AlphaFoldDB" id="A0A7W9WNM8"/>
<evidence type="ECO:0000313" key="2">
    <source>
        <dbReference type="EMBL" id="MBB6082955.1"/>
    </source>
</evidence>
<name>A0A7W9WNM8_CASDE</name>
<gene>
    <name evidence="2" type="ORF">HNR28_000984</name>
</gene>
<accession>A0A7W9WNM8</accession>
<evidence type="ECO:0000313" key="3">
    <source>
        <dbReference type="Proteomes" id="UP000541136"/>
    </source>
</evidence>
<proteinExistence type="predicted"/>